<comment type="caution">
    <text evidence="2">The sequence shown here is derived from an EMBL/GenBank/DDBJ whole genome shotgun (WGS) entry which is preliminary data.</text>
</comment>
<name>A0ABR0RLC8_9EURO</name>
<evidence type="ECO:0000313" key="3">
    <source>
        <dbReference type="Proteomes" id="UP001334248"/>
    </source>
</evidence>
<dbReference type="GeneID" id="90000158"/>
<feature type="compositionally biased region" description="Basic and acidic residues" evidence="1">
    <location>
        <begin position="111"/>
        <end position="124"/>
    </location>
</feature>
<protein>
    <submittedName>
        <fullName evidence="2">Uncharacterized protein</fullName>
    </submittedName>
</protein>
<feature type="region of interest" description="Disordered" evidence="1">
    <location>
        <begin position="1"/>
        <end position="36"/>
    </location>
</feature>
<dbReference type="RefSeq" id="XP_064729520.1">
    <property type="nucleotide sequence ID" value="XM_064875120.1"/>
</dbReference>
<keyword evidence="3" id="KW-1185">Reference proteome</keyword>
<proteinExistence type="predicted"/>
<feature type="region of interest" description="Disordered" evidence="1">
    <location>
        <begin position="81"/>
        <end position="129"/>
    </location>
</feature>
<gene>
    <name evidence="2" type="ORF">PMZ80_006709</name>
</gene>
<evidence type="ECO:0000313" key="2">
    <source>
        <dbReference type="EMBL" id="KAK5941430.1"/>
    </source>
</evidence>
<feature type="compositionally biased region" description="Polar residues" evidence="1">
    <location>
        <begin position="81"/>
        <end position="99"/>
    </location>
</feature>
<reference evidence="2 3" key="1">
    <citation type="journal article" date="2023" name="Res Sq">
        <title>Genomic and morphological characterization of Knufia obscura isolated from the Mars 2020 spacecraft assembly facility.</title>
        <authorList>
            <person name="Chander A.M."/>
            <person name="Teixeira M.M."/>
            <person name="Singh N.K."/>
            <person name="Williams M.P."/>
            <person name="Parker C.W."/>
            <person name="Leo P."/>
            <person name="Stajich J.E."/>
            <person name="Torok T."/>
            <person name="Tighe S."/>
            <person name="Mason C.E."/>
            <person name="Venkateswaran K."/>
        </authorList>
    </citation>
    <scope>NUCLEOTIDE SEQUENCE [LARGE SCALE GENOMIC DNA]</scope>
    <source>
        <strain evidence="2 3">CCFEE 5817</strain>
    </source>
</reference>
<feature type="compositionally biased region" description="Acidic residues" evidence="1">
    <location>
        <begin position="11"/>
        <end position="21"/>
    </location>
</feature>
<organism evidence="2 3">
    <name type="scientific">Knufia obscura</name>
    <dbReference type="NCBI Taxonomy" id="1635080"/>
    <lineage>
        <taxon>Eukaryota</taxon>
        <taxon>Fungi</taxon>
        <taxon>Dikarya</taxon>
        <taxon>Ascomycota</taxon>
        <taxon>Pezizomycotina</taxon>
        <taxon>Eurotiomycetes</taxon>
        <taxon>Chaetothyriomycetidae</taxon>
        <taxon>Chaetothyriales</taxon>
        <taxon>Trichomeriaceae</taxon>
        <taxon>Knufia</taxon>
    </lineage>
</organism>
<evidence type="ECO:0000256" key="1">
    <source>
        <dbReference type="SAM" id="MobiDB-lite"/>
    </source>
</evidence>
<sequence>MNNQVNAPSDQGEEIVAEEVQMDAPASTEASASEGNYNQYLVNYNPSLDFTEMFLAGANANADADTNANTTANTNANLYTSSYATPIPSKTPTNVTSTADKYKNYRPSNRNGKDRANPPRDSRPPRLCAWSTPSIDIMMAELAQADADFEAGGGNNAGNGNNEDNDDGNGDSNAGQIYNDADWTGEGLVEDEWQA</sequence>
<accession>A0ABR0RLC8</accession>
<dbReference type="Proteomes" id="UP001334248">
    <property type="component" value="Unassembled WGS sequence"/>
</dbReference>
<feature type="region of interest" description="Disordered" evidence="1">
    <location>
        <begin position="149"/>
        <end position="195"/>
    </location>
</feature>
<dbReference type="EMBL" id="JAVHJV010000007">
    <property type="protein sequence ID" value="KAK5941430.1"/>
    <property type="molecule type" value="Genomic_DNA"/>
</dbReference>